<evidence type="ECO:0000256" key="12">
    <source>
        <dbReference type="HAMAP-Rule" id="MF_00165"/>
    </source>
</evidence>
<feature type="domain" description="Thymidylate kinase-like" evidence="13">
    <location>
        <begin position="8"/>
        <end position="202"/>
    </location>
</feature>
<evidence type="ECO:0000313" key="15">
    <source>
        <dbReference type="Proteomes" id="UP000325614"/>
    </source>
</evidence>
<dbReference type="GO" id="GO:0006233">
    <property type="term" value="P:dTDP biosynthetic process"/>
    <property type="evidence" value="ECO:0007669"/>
    <property type="project" value="InterPro"/>
</dbReference>
<dbReference type="GO" id="GO:0006235">
    <property type="term" value="P:dTTP biosynthetic process"/>
    <property type="evidence" value="ECO:0007669"/>
    <property type="project" value="UniProtKB-UniRule"/>
</dbReference>
<dbReference type="Pfam" id="PF02223">
    <property type="entry name" value="Thymidylate_kin"/>
    <property type="match status" value="1"/>
</dbReference>
<sequence length="229" mass="25442">MTGRFITFEGGEGAGKSTQIERLRRRLEAASREVLSTREPGGSPQAEKIRSFLLEGRAKHLGPFAEALLFTAARIDHIDRTIVPALERGVHVLCDRFADSTKAYQGAFGQVDAALIQSLERTALRDLRPDVTFILDLPAEVGLSRVRQRLADRREGADRFEQEDIAFHRTLRDAFLAIAKAAPERCVVIDADRDPDEVEEAIWATLRERLPELTSGEARPSEAACDHVA</sequence>
<evidence type="ECO:0000256" key="9">
    <source>
        <dbReference type="ARBA" id="ARBA00029962"/>
    </source>
</evidence>
<dbReference type="CDD" id="cd01672">
    <property type="entry name" value="TMPK"/>
    <property type="match status" value="1"/>
</dbReference>
<evidence type="ECO:0000256" key="10">
    <source>
        <dbReference type="ARBA" id="ARBA00048743"/>
    </source>
</evidence>
<comment type="catalytic activity">
    <reaction evidence="10 12">
        <text>dTMP + ATP = dTDP + ADP</text>
        <dbReference type="Rhea" id="RHEA:13517"/>
        <dbReference type="ChEBI" id="CHEBI:30616"/>
        <dbReference type="ChEBI" id="CHEBI:58369"/>
        <dbReference type="ChEBI" id="CHEBI:63528"/>
        <dbReference type="ChEBI" id="CHEBI:456216"/>
        <dbReference type="EC" id="2.7.4.9"/>
    </reaction>
</comment>
<dbReference type="EC" id="2.7.4.9" evidence="2 12"/>
<evidence type="ECO:0000256" key="7">
    <source>
        <dbReference type="ARBA" id="ARBA00022777"/>
    </source>
</evidence>
<dbReference type="GO" id="GO:0005829">
    <property type="term" value="C:cytosol"/>
    <property type="evidence" value="ECO:0007669"/>
    <property type="project" value="TreeGrafter"/>
</dbReference>
<dbReference type="FunFam" id="3.40.50.300:FF:000225">
    <property type="entry name" value="Thymidylate kinase"/>
    <property type="match status" value="1"/>
</dbReference>
<evidence type="ECO:0000256" key="5">
    <source>
        <dbReference type="ARBA" id="ARBA00022727"/>
    </source>
</evidence>
<dbReference type="GO" id="GO:0006227">
    <property type="term" value="P:dUDP biosynthetic process"/>
    <property type="evidence" value="ECO:0007669"/>
    <property type="project" value="TreeGrafter"/>
</dbReference>
<dbReference type="RefSeq" id="WP_152586114.1">
    <property type="nucleotide sequence ID" value="NZ_CP045423.1"/>
</dbReference>
<keyword evidence="8 12" id="KW-0067">ATP-binding</keyword>
<keyword evidence="7 12" id="KW-0418">Kinase</keyword>
<keyword evidence="6 12" id="KW-0547">Nucleotide-binding</keyword>
<dbReference type="AlphaFoldDB" id="A0A5P9JWI2"/>
<dbReference type="KEGG" id="mico:GDR74_09635"/>
<gene>
    <name evidence="12" type="primary">tmk</name>
    <name evidence="14" type="ORF">GDR74_09635</name>
</gene>
<dbReference type="Gene3D" id="3.40.50.300">
    <property type="entry name" value="P-loop containing nucleotide triphosphate hydrolases"/>
    <property type="match status" value="1"/>
</dbReference>
<dbReference type="InterPro" id="IPR027417">
    <property type="entry name" value="P-loop_NTPase"/>
</dbReference>
<keyword evidence="15" id="KW-1185">Reference proteome</keyword>
<dbReference type="EMBL" id="CP045423">
    <property type="protein sequence ID" value="QFU16471.1"/>
    <property type="molecule type" value="Genomic_DNA"/>
</dbReference>
<reference evidence="14 15" key="1">
    <citation type="submission" date="2019-10" db="EMBL/GenBank/DDBJ databases">
        <title>Isolation, Identification of Microvirga thermotolerans HR1, a novel thermophilic bacterium and Comparative Genomics of the genus Microvirga.</title>
        <authorList>
            <person name="Li J."/>
            <person name="Zhang W."/>
            <person name="Lin M."/>
            <person name="Wang J."/>
        </authorList>
    </citation>
    <scope>NUCLEOTIDE SEQUENCE [LARGE SCALE GENOMIC DNA]</scope>
    <source>
        <strain evidence="14 15">HR1</strain>
    </source>
</reference>
<evidence type="ECO:0000313" key="14">
    <source>
        <dbReference type="EMBL" id="QFU16471.1"/>
    </source>
</evidence>
<proteinExistence type="inferred from homology"/>
<dbReference type="Proteomes" id="UP000325614">
    <property type="component" value="Chromosome"/>
</dbReference>
<evidence type="ECO:0000256" key="6">
    <source>
        <dbReference type="ARBA" id="ARBA00022741"/>
    </source>
</evidence>
<evidence type="ECO:0000256" key="4">
    <source>
        <dbReference type="ARBA" id="ARBA00022679"/>
    </source>
</evidence>
<dbReference type="PANTHER" id="PTHR10344">
    <property type="entry name" value="THYMIDYLATE KINASE"/>
    <property type="match status" value="1"/>
</dbReference>
<keyword evidence="4 12" id="KW-0808">Transferase</keyword>
<dbReference type="PROSITE" id="PS01331">
    <property type="entry name" value="THYMIDYLATE_KINASE"/>
    <property type="match status" value="1"/>
</dbReference>
<dbReference type="NCBIfam" id="TIGR00041">
    <property type="entry name" value="DTMP_kinase"/>
    <property type="match status" value="1"/>
</dbReference>
<name>A0A5P9JWI2_9HYPH</name>
<evidence type="ECO:0000256" key="8">
    <source>
        <dbReference type="ARBA" id="ARBA00022840"/>
    </source>
</evidence>
<comment type="similarity">
    <text evidence="1 12">Belongs to the thymidylate kinase family.</text>
</comment>
<dbReference type="InterPro" id="IPR039430">
    <property type="entry name" value="Thymidylate_kin-like_dom"/>
</dbReference>
<dbReference type="InterPro" id="IPR018095">
    <property type="entry name" value="Thymidylate_kin_CS"/>
</dbReference>
<dbReference type="SUPFAM" id="SSF52540">
    <property type="entry name" value="P-loop containing nucleoside triphosphate hydrolases"/>
    <property type="match status" value="1"/>
</dbReference>
<organism evidence="14 15">
    <name type="scientific">Microvirga thermotolerans</name>
    <dbReference type="NCBI Taxonomy" id="2651334"/>
    <lineage>
        <taxon>Bacteria</taxon>
        <taxon>Pseudomonadati</taxon>
        <taxon>Pseudomonadota</taxon>
        <taxon>Alphaproteobacteria</taxon>
        <taxon>Hyphomicrobiales</taxon>
        <taxon>Methylobacteriaceae</taxon>
        <taxon>Microvirga</taxon>
    </lineage>
</organism>
<comment type="function">
    <text evidence="11 12">Phosphorylation of dTMP to form dTDP in both de novo and salvage pathways of dTTP synthesis.</text>
</comment>
<protein>
    <recommendedName>
        <fullName evidence="3 12">Thymidylate kinase</fullName>
        <ecNumber evidence="2 12">2.7.4.9</ecNumber>
    </recommendedName>
    <alternativeName>
        <fullName evidence="9 12">dTMP kinase</fullName>
    </alternativeName>
</protein>
<evidence type="ECO:0000256" key="1">
    <source>
        <dbReference type="ARBA" id="ARBA00009776"/>
    </source>
</evidence>
<evidence type="ECO:0000256" key="2">
    <source>
        <dbReference type="ARBA" id="ARBA00012980"/>
    </source>
</evidence>
<feature type="binding site" evidence="12">
    <location>
        <begin position="10"/>
        <end position="17"/>
    </location>
    <ligand>
        <name>ATP</name>
        <dbReference type="ChEBI" id="CHEBI:30616"/>
    </ligand>
</feature>
<accession>A0A5P9JWI2</accession>
<evidence type="ECO:0000259" key="13">
    <source>
        <dbReference type="Pfam" id="PF02223"/>
    </source>
</evidence>
<dbReference type="PANTHER" id="PTHR10344:SF4">
    <property type="entry name" value="UMP-CMP KINASE 2, MITOCHONDRIAL"/>
    <property type="match status" value="1"/>
</dbReference>
<dbReference type="GO" id="GO:0005524">
    <property type="term" value="F:ATP binding"/>
    <property type="evidence" value="ECO:0007669"/>
    <property type="project" value="UniProtKB-UniRule"/>
</dbReference>
<keyword evidence="5 12" id="KW-0545">Nucleotide biosynthesis</keyword>
<dbReference type="GO" id="GO:0004798">
    <property type="term" value="F:dTMP kinase activity"/>
    <property type="evidence" value="ECO:0007669"/>
    <property type="project" value="UniProtKB-UniRule"/>
</dbReference>
<dbReference type="HAMAP" id="MF_00165">
    <property type="entry name" value="Thymidylate_kinase"/>
    <property type="match status" value="1"/>
</dbReference>
<evidence type="ECO:0000256" key="11">
    <source>
        <dbReference type="ARBA" id="ARBA00057735"/>
    </source>
</evidence>
<evidence type="ECO:0000256" key="3">
    <source>
        <dbReference type="ARBA" id="ARBA00017144"/>
    </source>
</evidence>
<dbReference type="InterPro" id="IPR018094">
    <property type="entry name" value="Thymidylate_kinase"/>
</dbReference>